<protein>
    <submittedName>
        <fullName evidence="3">Beta-lactamase family protein</fullName>
    </submittedName>
</protein>
<dbReference type="Pfam" id="PF00144">
    <property type="entry name" value="Beta-lactamase"/>
    <property type="match status" value="1"/>
</dbReference>
<evidence type="ECO:0000259" key="2">
    <source>
        <dbReference type="Pfam" id="PF00144"/>
    </source>
</evidence>
<dbReference type="Proteomes" id="UP000650224">
    <property type="component" value="Unassembled WGS sequence"/>
</dbReference>
<dbReference type="AlphaFoldDB" id="A0A8I0HNP3"/>
<proteinExistence type="predicted"/>
<feature type="domain" description="Beta-lactamase-related" evidence="2">
    <location>
        <begin position="12"/>
        <end position="365"/>
    </location>
</feature>
<dbReference type="SUPFAM" id="SSF56601">
    <property type="entry name" value="beta-lactamase/transpeptidase-like"/>
    <property type="match status" value="1"/>
</dbReference>
<evidence type="ECO:0000256" key="1">
    <source>
        <dbReference type="ARBA" id="ARBA00022801"/>
    </source>
</evidence>
<accession>A0A8I0HNP3</accession>
<dbReference type="EMBL" id="JACSPR010000001">
    <property type="protein sequence ID" value="MBD8029183.1"/>
    <property type="molecule type" value="Genomic_DNA"/>
</dbReference>
<keyword evidence="1" id="KW-0378">Hydrolase</keyword>
<evidence type="ECO:0000313" key="3">
    <source>
        <dbReference type="EMBL" id="MBD8029183.1"/>
    </source>
</evidence>
<reference evidence="3 4" key="1">
    <citation type="submission" date="2020-08" db="EMBL/GenBank/DDBJ databases">
        <title>A Genomic Blueprint of the Chicken Gut Microbiome.</title>
        <authorList>
            <person name="Gilroy R."/>
            <person name="Ravi A."/>
            <person name="Getino M."/>
            <person name="Pursley I."/>
            <person name="Horton D.L."/>
            <person name="Alikhan N.-F."/>
            <person name="Baker D."/>
            <person name="Gharbi K."/>
            <person name="Hall N."/>
            <person name="Watson M."/>
            <person name="Adriaenssens E.M."/>
            <person name="Foster-Nyarko E."/>
            <person name="Jarju S."/>
            <person name="Secka A."/>
            <person name="Antonio M."/>
            <person name="Oren A."/>
            <person name="Chaudhuri R."/>
            <person name="La Ragione R.M."/>
            <person name="Hildebrand F."/>
            <person name="Pallen M.J."/>
        </authorList>
    </citation>
    <scope>NUCLEOTIDE SEQUENCE [LARGE SCALE GENOMIC DNA]</scope>
    <source>
        <strain evidence="3 4">Sa1YVA5</strain>
    </source>
</reference>
<dbReference type="PANTHER" id="PTHR43283:SF11">
    <property type="entry name" value="BETA-LACTAMASE-RELATED DOMAIN-CONTAINING PROTEIN"/>
    <property type="match status" value="1"/>
</dbReference>
<keyword evidence="4" id="KW-1185">Reference proteome</keyword>
<gene>
    <name evidence="3" type="ORF">H9627_02370</name>
</gene>
<name>A0A8I0HNP3_9CORY</name>
<dbReference type="GO" id="GO:0016787">
    <property type="term" value="F:hydrolase activity"/>
    <property type="evidence" value="ECO:0007669"/>
    <property type="project" value="UniProtKB-KW"/>
</dbReference>
<dbReference type="PANTHER" id="PTHR43283">
    <property type="entry name" value="BETA-LACTAMASE-RELATED"/>
    <property type="match status" value="1"/>
</dbReference>
<dbReference type="InterPro" id="IPR050789">
    <property type="entry name" value="Diverse_Enzym_Activities"/>
</dbReference>
<sequence>MALNPAQLKRIEETIQADIERGDYDGVNVIIAQHGEIALQGTYGFSERATERPSKQDDIYRVLSLSKAFTNALAYRALGEGKLALSTRVVEIVPEFLGTDPFRMMRKDKINLWNLLTHTSGMPATPNPGMPIQDCVKLPEIATAIGTVDVIHEPGTQVNYSPAINHALIGEMVRRAYGYDSFQDMARELIFEPLGMKDTNFGLPKENEDRAVPIKAYVPDTGFLRPEDIEGLNEVITEEAELPWVGATTTVDDVFKFVEMLRRKGEVNGEQLIGKAIIEQATTLQTGDMMNDLYTMVNSEMGWAAPKGNIGLGVILSGTGPVPNFFGPFTSPNAFGNNGAGSTLFWVDPDNQVSFVFLSAGVMDEAKNVERFQRISTMISAAIV</sequence>
<evidence type="ECO:0000313" key="4">
    <source>
        <dbReference type="Proteomes" id="UP000650224"/>
    </source>
</evidence>
<dbReference type="RefSeq" id="WP_191732405.1">
    <property type="nucleotide sequence ID" value="NZ_JACSPR010000001.1"/>
</dbReference>
<dbReference type="InterPro" id="IPR012338">
    <property type="entry name" value="Beta-lactam/transpept-like"/>
</dbReference>
<dbReference type="Gene3D" id="3.40.710.10">
    <property type="entry name" value="DD-peptidase/beta-lactamase superfamily"/>
    <property type="match status" value="1"/>
</dbReference>
<comment type="caution">
    <text evidence="3">The sequence shown here is derived from an EMBL/GenBank/DDBJ whole genome shotgun (WGS) entry which is preliminary data.</text>
</comment>
<dbReference type="InterPro" id="IPR001466">
    <property type="entry name" value="Beta-lactam-related"/>
</dbReference>
<organism evidence="3 4">
    <name type="scientific">Corynebacterium gallinarum</name>
    <dbReference type="NCBI Taxonomy" id="2762214"/>
    <lineage>
        <taxon>Bacteria</taxon>
        <taxon>Bacillati</taxon>
        <taxon>Actinomycetota</taxon>
        <taxon>Actinomycetes</taxon>
        <taxon>Mycobacteriales</taxon>
        <taxon>Corynebacteriaceae</taxon>
        <taxon>Corynebacterium</taxon>
    </lineage>
</organism>